<feature type="transmembrane region" description="Helical" evidence="7">
    <location>
        <begin position="87"/>
        <end position="106"/>
    </location>
</feature>
<feature type="domain" description="Major facilitator superfamily (MFS) profile" evidence="8">
    <location>
        <begin position="21"/>
        <end position="467"/>
    </location>
</feature>
<dbReference type="PROSITE" id="PS50850">
    <property type="entry name" value="MFS"/>
    <property type="match status" value="1"/>
</dbReference>
<feature type="transmembrane region" description="Helical" evidence="7">
    <location>
        <begin position="349"/>
        <end position="368"/>
    </location>
</feature>
<evidence type="ECO:0000313" key="9">
    <source>
        <dbReference type="EMBL" id="UQX86877.1"/>
    </source>
</evidence>
<dbReference type="InterPro" id="IPR036259">
    <property type="entry name" value="MFS_trans_sf"/>
</dbReference>
<dbReference type="InterPro" id="IPR011701">
    <property type="entry name" value="MFS"/>
</dbReference>
<feature type="transmembrane region" description="Helical" evidence="7">
    <location>
        <begin position="242"/>
        <end position="263"/>
    </location>
</feature>
<proteinExistence type="predicted"/>
<dbReference type="Proteomes" id="UP001056336">
    <property type="component" value="Chromosome"/>
</dbReference>
<accession>A0ABY4QUU8</accession>
<dbReference type="PANTHER" id="PTHR42718:SF46">
    <property type="entry name" value="BLR6921 PROTEIN"/>
    <property type="match status" value="1"/>
</dbReference>
<keyword evidence="4 7" id="KW-0812">Transmembrane</keyword>
<feature type="transmembrane region" description="Helical" evidence="7">
    <location>
        <begin position="422"/>
        <end position="443"/>
    </location>
</feature>
<evidence type="ECO:0000313" key="10">
    <source>
        <dbReference type="Proteomes" id="UP001056336"/>
    </source>
</evidence>
<evidence type="ECO:0000256" key="1">
    <source>
        <dbReference type="ARBA" id="ARBA00004651"/>
    </source>
</evidence>
<dbReference type="SUPFAM" id="SSF103473">
    <property type="entry name" value="MFS general substrate transporter"/>
    <property type="match status" value="1"/>
</dbReference>
<keyword evidence="5 7" id="KW-1133">Transmembrane helix</keyword>
<feature type="transmembrane region" description="Helical" evidence="7">
    <location>
        <begin position="149"/>
        <end position="171"/>
    </location>
</feature>
<keyword evidence="6 7" id="KW-0472">Membrane</keyword>
<name>A0ABY4QUU8_9ACTN</name>
<organism evidence="9 10">
    <name type="scientific">Jatrophihabitans telluris</name>
    <dbReference type="NCBI Taxonomy" id="2038343"/>
    <lineage>
        <taxon>Bacteria</taxon>
        <taxon>Bacillati</taxon>
        <taxon>Actinomycetota</taxon>
        <taxon>Actinomycetes</taxon>
        <taxon>Jatrophihabitantales</taxon>
        <taxon>Jatrophihabitantaceae</taxon>
        <taxon>Jatrophihabitans</taxon>
    </lineage>
</organism>
<feature type="transmembrane region" description="Helical" evidence="7">
    <location>
        <begin position="374"/>
        <end position="401"/>
    </location>
</feature>
<evidence type="ECO:0000259" key="8">
    <source>
        <dbReference type="PROSITE" id="PS50850"/>
    </source>
</evidence>
<comment type="subcellular location">
    <subcellularLocation>
        <location evidence="1">Cell membrane</location>
        <topology evidence="1">Multi-pass membrane protein</topology>
    </subcellularLocation>
</comment>
<dbReference type="InterPro" id="IPR020846">
    <property type="entry name" value="MFS_dom"/>
</dbReference>
<protein>
    <submittedName>
        <fullName evidence="9">MFS transporter</fullName>
    </submittedName>
</protein>
<dbReference type="Pfam" id="PF07690">
    <property type="entry name" value="MFS_1"/>
    <property type="match status" value="1"/>
</dbReference>
<feature type="transmembrane region" description="Helical" evidence="7">
    <location>
        <begin position="522"/>
        <end position="543"/>
    </location>
</feature>
<evidence type="ECO:0000256" key="2">
    <source>
        <dbReference type="ARBA" id="ARBA00022448"/>
    </source>
</evidence>
<evidence type="ECO:0000256" key="5">
    <source>
        <dbReference type="ARBA" id="ARBA00022989"/>
    </source>
</evidence>
<dbReference type="CDD" id="cd17321">
    <property type="entry name" value="MFS_MMR_MDR_like"/>
    <property type="match status" value="1"/>
</dbReference>
<dbReference type="Gene3D" id="1.20.1250.20">
    <property type="entry name" value="MFS general substrate transporter like domains"/>
    <property type="match status" value="1"/>
</dbReference>
<dbReference type="RefSeq" id="WP_249769275.1">
    <property type="nucleotide sequence ID" value="NZ_CP097332.1"/>
</dbReference>
<gene>
    <name evidence="9" type="ORF">M6D93_11220</name>
</gene>
<reference evidence="9" key="2">
    <citation type="submission" date="2022-05" db="EMBL/GenBank/DDBJ databases">
        <authorList>
            <person name="Kim J.-S."/>
            <person name="Lee K."/>
            <person name="Suh M."/>
            <person name="Eom M."/>
            <person name="Kim J.-S."/>
            <person name="Kim D.-S."/>
            <person name="Ko S.-H."/>
            <person name="Shin Y."/>
            <person name="Lee J.-S."/>
        </authorList>
    </citation>
    <scope>NUCLEOTIDE SEQUENCE</scope>
    <source>
        <strain evidence="9">N237</strain>
    </source>
</reference>
<feature type="transmembrane region" description="Helical" evidence="7">
    <location>
        <begin position="22"/>
        <end position="45"/>
    </location>
</feature>
<dbReference type="PANTHER" id="PTHR42718">
    <property type="entry name" value="MAJOR FACILITATOR SUPERFAMILY MULTIDRUG TRANSPORTER MFSC"/>
    <property type="match status" value="1"/>
</dbReference>
<keyword evidence="10" id="KW-1185">Reference proteome</keyword>
<reference evidence="9" key="1">
    <citation type="journal article" date="2018" name="Int. J. Syst. Evol. Microbiol.">
        <title>Jatrophihabitans telluris sp. nov., isolated from sediment soil of lava forest wetlands and the emended description of the genus Jatrophihabitans.</title>
        <authorList>
            <person name="Lee K.C."/>
            <person name="Suh M.K."/>
            <person name="Eom M.K."/>
            <person name="Kim K.K."/>
            <person name="Kim J.S."/>
            <person name="Kim D.S."/>
            <person name="Ko S.H."/>
            <person name="Shin Y.K."/>
            <person name="Lee J.S."/>
        </authorList>
    </citation>
    <scope>NUCLEOTIDE SEQUENCE</scope>
    <source>
        <strain evidence="9">N237</strain>
    </source>
</reference>
<evidence type="ECO:0000256" key="4">
    <source>
        <dbReference type="ARBA" id="ARBA00022692"/>
    </source>
</evidence>
<feature type="transmembrane region" description="Helical" evidence="7">
    <location>
        <begin position="57"/>
        <end position="75"/>
    </location>
</feature>
<feature type="transmembrane region" description="Helical" evidence="7">
    <location>
        <begin position="118"/>
        <end position="137"/>
    </location>
</feature>
<keyword evidence="3" id="KW-1003">Cell membrane</keyword>
<evidence type="ECO:0000256" key="6">
    <source>
        <dbReference type="ARBA" id="ARBA00023136"/>
    </source>
</evidence>
<feature type="transmembrane region" description="Helical" evidence="7">
    <location>
        <begin position="283"/>
        <end position="306"/>
    </location>
</feature>
<feature type="transmembrane region" description="Helical" evidence="7">
    <location>
        <begin position="216"/>
        <end position="236"/>
    </location>
</feature>
<evidence type="ECO:0000256" key="7">
    <source>
        <dbReference type="SAM" id="Phobius"/>
    </source>
</evidence>
<keyword evidence="2" id="KW-0813">Transport</keyword>
<sequence length="561" mass="56990">MNETDAAAGAPSTPSRLSPGTLLAAAGAVAVAQIGLSIPAVINGFINQDLGTSSTQLTWISDAFLVPVTLLELSFGVVGDLFGRKRLLAIGAALMVVGGLIGFFTPAKGVGVLLTGQVTAGIGAAAIFPTSVAMLAAGTHNLKQRAHAISIWAAALTGAGFISPVLAGVLARIHHSGGQYASWRYAFLAMAVLAAVSAAITVAFAQNSSAPQGRSLDWPGQITVAISLFALLYAVIQGADDGWTSVTVIGGFVVAAVFMALFVAIERRVDRPLIRLELFSNRVFAISAVVTVIGMFAYLGTAYATSIRLSAIQEYTPLKTSIGFFCLNVMGVVLFPVSTRMIERYKPGWVLAAGMAMIGVGDLVLSAIPATNLSIAAVAVPLLVIGAGFKLAVTSITVVAVNSVPTSKAGMASGATSMLRDGGLTLGPAIVGAIALTNAAHAINAKIASTPALSSALTSFYASPQHVPSAERATVAGAVAAVKSGPLGQNGVPAQVPGPGGKLIPFNPLKDVAFHALSHGYAIGYLVCGISALIAALIAATLLGGRRHEDAFVETETVGVR</sequence>
<feature type="transmembrane region" description="Helical" evidence="7">
    <location>
        <begin position="318"/>
        <end position="337"/>
    </location>
</feature>
<dbReference type="EMBL" id="CP097332">
    <property type="protein sequence ID" value="UQX86877.1"/>
    <property type="molecule type" value="Genomic_DNA"/>
</dbReference>
<feature type="transmembrane region" description="Helical" evidence="7">
    <location>
        <begin position="183"/>
        <end position="204"/>
    </location>
</feature>
<evidence type="ECO:0000256" key="3">
    <source>
        <dbReference type="ARBA" id="ARBA00022475"/>
    </source>
</evidence>